<comment type="caution">
    <text evidence="3">The sequence shown here is derived from an EMBL/GenBank/DDBJ whole genome shotgun (WGS) entry which is preliminary data.</text>
</comment>
<keyword evidence="1" id="KW-0812">Transmembrane</keyword>
<evidence type="ECO:0000313" key="4">
    <source>
        <dbReference type="Proteomes" id="UP000433493"/>
    </source>
</evidence>
<evidence type="ECO:0000313" key="3">
    <source>
        <dbReference type="EMBL" id="KAB1641443.1"/>
    </source>
</evidence>
<proteinExistence type="predicted"/>
<dbReference type="InterPro" id="IPR025508">
    <property type="entry name" value="DUF4395"/>
</dbReference>
<dbReference type="AlphaFoldDB" id="A0A7J5BAS0"/>
<feature type="domain" description="DUF4395" evidence="2">
    <location>
        <begin position="28"/>
        <end position="163"/>
    </location>
</feature>
<protein>
    <submittedName>
        <fullName evidence="3">DUF4395 domain-containing protein</fullName>
    </submittedName>
</protein>
<accession>A0A7J5BAS0</accession>
<dbReference type="EMBL" id="WBKB01000009">
    <property type="protein sequence ID" value="KAB1641443.1"/>
    <property type="molecule type" value="Genomic_DNA"/>
</dbReference>
<gene>
    <name evidence="3" type="ORF">F8O05_12730</name>
</gene>
<evidence type="ECO:0000256" key="1">
    <source>
        <dbReference type="SAM" id="Phobius"/>
    </source>
</evidence>
<reference evidence="3 4" key="1">
    <citation type="submission" date="2019-09" db="EMBL/GenBank/DDBJ databases">
        <title>Phylogeny of genus Pseudoclavibacter and closely related genus.</title>
        <authorList>
            <person name="Li Y."/>
        </authorList>
    </citation>
    <scope>NUCLEOTIDE SEQUENCE [LARGE SCALE GENOMIC DNA]</scope>
    <source>
        <strain evidence="3 4">KCTC 13959</strain>
    </source>
</reference>
<organism evidence="3 4">
    <name type="scientific">Gulosibacter chungangensis</name>
    <dbReference type="NCBI Taxonomy" id="979746"/>
    <lineage>
        <taxon>Bacteria</taxon>
        <taxon>Bacillati</taxon>
        <taxon>Actinomycetota</taxon>
        <taxon>Actinomycetes</taxon>
        <taxon>Micrococcales</taxon>
        <taxon>Microbacteriaceae</taxon>
        <taxon>Gulosibacter</taxon>
    </lineage>
</organism>
<feature type="transmembrane region" description="Helical" evidence="1">
    <location>
        <begin position="35"/>
        <end position="54"/>
    </location>
</feature>
<dbReference type="Proteomes" id="UP000433493">
    <property type="component" value="Unassembled WGS sequence"/>
</dbReference>
<keyword evidence="1" id="KW-1133">Transmembrane helix</keyword>
<dbReference type="OrthoDB" id="9783675at2"/>
<keyword evidence="1" id="KW-0472">Membrane</keyword>
<dbReference type="Pfam" id="PF14340">
    <property type="entry name" value="DUF4395"/>
    <property type="match status" value="1"/>
</dbReference>
<dbReference type="RefSeq" id="WP_158053126.1">
    <property type="nucleotide sequence ID" value="NZ_WBKB01000009.1"/>
</dbReference>
<sequence length="198" mass="21102">MTRTTRHTSAPAWPRVGRIVPGYAVPVINEREARAAAGLLFLLGIVLYFTAIHAGTAEPLKPFGAVFVLDMLIRVLAGDRYAPSLALARIIVARQQPEWVGAPQKLFAWWLGYGMGLAACLATGLLQAPLWVTLVLCGICLTLLFLETAFGICVGCKLQSLLAKTPPQHCAGGTCEISDDTAPASTLTTLPHPTSPAR</sequence>
<keyword evidence="4" id="KW-1185">Reference proteome</keyword>
<feature type="transmembrane region" description="Helical" evidence="1">
    <location>
        <begin position="131"/>
        <end position="154"/>
    </location>
</feature>
<evidence type="ECO:0000259" key="2">
    <source>
        <dbReference type="Pfam" id="PF14340"/>
    </source>
</evidence>
<name>A0A7J5BAS0_9MICO</name>
<feature type="transmembrane region" description="Helical" evidence="1">
    <location>
        <begin position="106"/>
        <end position="125"/>
    </location>
</feature>